<evidence type="ECO:0000256" key="8">
    <source>
        <dbReference type="ARBA" id="ARBA00022989"/>
    </source>
</evidence>
<dbReference type="GO" id="GO:0006488">
    <property type="term" value="P:dolichol-linked oligosaccharide biosynthetic process"/>
    <property type="evidence" value="ECO:0007669"/>
    <property type="project" value="InterPro"/>
</dbReference>
<keyword evidence="13" id="KW-1185">Reference proteome</keyword>
<comment type="similarity">
    <text evidence="3 11">Belongs to the ALG14 family.</text>
</comment>
<comment type="function">
    <text evidence="11">Involved in protein N-glycosylation. Essential for the second step of the dolichol-linked oligosaccharide pathway. Anchors the catalytic subunit ALG13 to the ER.</text>
</comment>
<accession>A0A0C3KKJ7</accession>
<evidence type="ECO:0000256" key="4">
    <source>
        <dbReference type="ARBA" id="ARBA00011335"/>
    </source>
</evidence>
<dbReference type="GO" id="GO:0043541">
    <property type="term" value="C:UDP-N-acetylglucosamine transferase complex"/>
    <property type="evidence" value="ECO:0007669"/>
    <property type="project" value="TreeGrafter"/>
</dbReference>
<dbReference type="EMBL" id="KN831953">
    <property type="protein sequence ID" value="KIO10127.1"/>
    <property type="molecule type" value="Genomic_DNA"/>
</dbReference>
<dbReference type="InterPro" id="IPR013969">
    <property type="entry name" value="Oligosacch_biosynth_Alg14"/>
</dbReference>
<evidence type="ECO:0000313" key="13">
    <source>
        <dbReference type="Proteomes" id="UP000054217"/>
    </source>
</evidence>
<feature type="non-terminal residue" evidence="12">
    <location>
        <position position="1"/>
    </location>
</feature>
<dbReference type="PANTHER" id="PTHR12154:SF4">
    <property type="entry name" value="UDP-N-ACETYLGLUCOSAMINE TRANSFERASE SUBUNIT ALG14 HOMOLOG"/>
    <property type="match status" value="1"/>
</dbReference>
<dbReference type="OrthoDB" id="17098at2759"/>
<evidence type="ECO:0000256" key="9">
    <source>
        <dbReference type="ARBA" id="ARBA00023136"/>
    </source>
</evidence>
<evidence type="ECO:0000313" key="12">
    <source>
        <dbReference type="EMBL" id="KIO10127.1"/>
    </source>
</evidence>
<comment type="subunit">
    <text evidence="4 11">Heterodimer with ALG13 to form a functional enzyme.</text>
</comment>
<dbReference type="Pfam" id="PF08660">
    <property type="entry name" value="Alg14"/>
    <property type="match status" value="1"/>
</dbReference>
<gene>
    <name evidence="11" type="primary">ALG14</name>
    <name evidence="12" type="ORF">M404DRAFT_996081</name>
</gene>
<evidence type="ECO:0000256" key="3">
    <source>
        <dbReference type="ARBA" id="ARBA00009731"/>
    </source>
</evidence>
<proteinExistence type="inferred from homology"/>
<protein>
    <recommendedName>
        <fullName evidence="5 11">UDP-N-acetylglucosamine transferase subunit ALG14</fullName>
    </recommendedName>
    <alternativeName>
        <fullName evidence="10 11">Asparagine-linked glycosylation protein 14</fullName>
    </alternativeName>
</protein>
<keyword evidence="12" id="KW-0808">Transferase</keyword>
<evidence type="ECO:0000256" key="5">
    <source>
        <dbReference type="ARBA" id="ARBA00017467"/>
    </source>
</evidence>
<comment type="subcellular location">
    <subcellularLocation>
        <location evidence="1 11">Endoplasmic reticulum membrane</location>
        <topology evidence="1 11">Single-pass membrane protein</topology>
    </subcellularLocation>
    <subcellularLocation>
        <location evidence="2">Nucleus membrane</location>
        <topology evidence="2">Single-pass membrane protein</topology>
    </subcellularLocation>
</comment>
<keyword evidence="6 11" id="KW-0812">Transmembrane</keyword>
<sequence>MAWSHLIFDTLLCFLLSRFFLVIYRSFRRSERPMRRDTETCSLAIFLGSGGHTAEASILLSALDFSRYSPRTYIVSEGDELSSQKAVALEHLESAKITPFDDAAEGRLNYRLMRIPRARYVHQPLLSAPFTTFKCFLACVRLVTVVPLFQKTAPGKPFVDLLIMNGPGTCVPLCAAIMLNRLVGLPTPRMVFVETFARVQTISLSGRILCRIVDRGRSRLR</sequence>
<evidence type="ECO:0000256" key="11">
    <source>
        <dbReference type="RuleBase" id="RU362127"/>
    </source>
</evidence>
<organism evidence="12 13">
    <name type="scientific">Pisolithus tinctorius Marx 270</name>
    <dbReference type="NCBI Taxonomy" id="870435"/>
    <lineage>
        <taxon>Eukaryota</taxon>
        <taxon>Fungi</taxon>
        <taxon>Dikarya</taxon>
        <taxon>Basidiomycota</taxon>
        <taxon>Agaricomycotina</taxon>
        <taxon>Agaricomycetes</taxon>
        <taxon>Agaricomycetidae</taxon>
        <taxon>Boletales</taxon>
        <taxon>Sclerodermatineae</taxon>
        <taxon>Pisolithaceae</taxon>
        <taxon>Pisolithus</taxon>
    </lineage>
</organism>
<evidence type="ECO:0000256" key="10">
    <source>
        <dbReference type="ARBA" id="ARBA00032062"/>
    </source>
</evidence>
<dbReference type="InParanoid" id="A0A0C3KKJ7"/>
<dbReference type="STRING" id="870435.A0A0C3KKJ7"/>
<dbReference type="PANTHER" id="PTHR12154">
    <property type="entry name" value="GLYCOSYL TRANSFERASE-RELATED"/>
    <property type="match status" value="1"/>
</dbReference>
<keyword evidence="8 11" id="KW-1133">Transmembrane helix</keyword>
<evidence type="ECO:0000256" key="7">
    <source>
        <dbReference type="ARBA" id="ARBA00022824"/>
    </source>
</evidence>
<dbReference type="Proteomes" id="UP000054217">
    <property type="component" value="Unassembled WGS sequence"/>
</dbReference>
<evidence type="ECO:0000256" key="2">
    <source>
        <dbReference type="ARBA" id="ARBA00004590"/>
    </source>
</evidence>
<reference evidence="13" key="2">
    <citation type="submission" date="2015-01" db="EMBL/GenBank/DDBJ databases">
        <title>Evolutionary Origins and Diversification of the Mycorrhizal Mutualists.</title>
        <authorList>
            <consortium name="DOE Joint Genome Institute"/>
            <consortium name="Mycorrhizal Genomics Consortium"/>
            <person name="Kohler A."/>
            <person name="Kuo A."/>
            <person name="Nagy L.G."/>
            <person name="Floudas D."/>
            <person name="Copeland A."/>
            <person name="Barry K.W."/>
            <person name="Cichocki N."/>
            <person name="Veneault-Fourrey C."/>
            <person name="LaButti K."/>
            <person name="Lindquist E.A."/>
            <person name="Lipzen A."/>
            <person name="Lundell T."/>
            <person name="Morin E."/>
            <person name="Murat C."/>
            <person name="Riley R."/>
            <person name="Ohm R."/>
            <person name="Sun H."/>
            <person name="Tunlid A."/>
            <person name="Henrissat B."/>
            <person name="Grigoriev I.V."/>
            <person name="Hibbett D.S."/>
            <person name="Martin F."/>
        </authorList>
    </citation>
    <scope>NUCLEOTIDE SEQUENCE [LARGE SCALE GENOMIC DNA]</scope>
    <source>
        <strain evidence="13">Marx 270</strain>
    </source>
</reference>
<feature type="transmembrane region" description="Helical" evidence="11">
    <location>
        <begin position="6"/>
        <end position="27"/>
    </location>
</feature>
<dbReference type="GO" id="GO:0031965">
    <property type="term" value="C:nuclear membrane"/>
    <property type="evidence" value="ECO:0007669"/>
    <property type="project" value="UniProtKB-SubCell"/>
</dbReference>
<name>A0A0C3KKJ7_PISTI</name>
<keyword evidence="9 11" id="KW-0472">Membrane</keyword>
<dbReference type="AlphaFoldDB" id="A0A0C3KKJ7"/>
<reference evidence="12 13" key="1">
    <citation type="submission" date="2014-04" db="EMBL/GenBank/DDBJ databases">
        <authorList>
            <consortium name="DOE Joint Genome Institute"/>
            <person name="Kuo A."/>
            <person name="Kohler A."/>
            <person name="Costa M.D."/>
            <person name="Nagy L.G."/>
            <person name="Floudas D."/>
            <person name="Copeland A."/>
            <person name="Barry K.W."/>
            <person name="Cichocki N."/>
            <person name="Veneault-Fourrey C."/>
            <person name="LaButti K."/>
            <person name="Lindquist E.A."/>
            <person name="Lipzen A."/>
            <person name="Lundell T."/>
            <person name="Morin E."/>
            <person name="Murat C."/>
            <person name="Sun H."/>
            <person name="Tunlid A."/>
            <person name="Henrissat B."/>
            <person name="Grigoriev I.V."/>
            <person name="Hibbett D.S."/>
            <person name="Martin F."/>
            <person name="Nordberg H.P."/>
            <person name="Cantor M.N."/>
            <person name="Hua S.X."/>
        </authorList>
    </citation>
    <scope>NUCLEOTIDE SEQUENCE [LARGE SCALE GENOMIC DNA]</scope>
    <source>
        <strain evidence="12 13">Marx 270</strain>
    </source>
</reference>
<dbReference type="HOGENOM" id="CLU_064541_0_1_1"/>
<keyword evidence="7 11" id="KW-0256">Endoplasmic reticulum</keyword>
<dbReference type="Gene3D" id="3.40.50.2000">
    <property type="entry name" value="Glycogen Phosphorylase B"/>
    <property type="match status" value="1"/>
</dbReference>
<evidence type="ECO:0000256" key="6">
    <source>
        <dbReference type="ARBA" id="ARBA00022692"/>
    </source>
</evidence>
<dbReference type="GO" id="GO:0004577">
    <property type="term" value="F:N-acetylglucosaminyldiphosphodolichol N-acetylglucosaminyltransferase activity"/>
    <property type="evidence" value="ECO:0007669"/>
    <property type="project" value="TreeGrafter"/>
</dbReference>
<evidence type="ECO:0000256" key="1">
    <source>
        <dbReference type="ARBA" id="ARBA00004389"/>
    </source>
</evidence>
<dbReference type="FunCoup" id="A0A0C3KKJ7">
    <property type="interactions" value="135"/>
</dbReference>